<evidence type="ECO:0000313" key="2">
    <source>
        <dbReference type="Ensembl" id="ENSOCUP00000032625.1"/>
    </source>
</evidence>
<dbReference type="Bgee" id="ENSOCUG00000036818">
    <property type="expression patterns" value="Expressed in skeletal muscle tissue and 17 other cell types or tissues"/>
</dbReference>
<dbReference type="Ensembl" id="ENSOCUT00000042795.1">
    <property type="protein sequence ID" value="ENSOCUP00000032625.1"/>
    <property type="gene ID" value="ENSOCUG00000036818.1"/>
</dbReference>
<name>A0A5F9CG59_RABIT</name>
<dbReference type="PANTHER" id="PTHR13246:SF1">
    <property type="entry name" value="CYTOSOLIC ENDO-BETA-N-ACETYLGLUCOSAMINIDASE"/>
    <property type="match status" value="1"/>
</dbReference>
<feature type="region of interest" description="Disordered" evidence="1">
    <location>
        <begin position="1"/>
        <end position="34"/>
    </location>
</feature>
<reference evidence="2" key="3">
    <citation type="submission" date="2025-09" db="UniProtKB">
        <authorList>
            <consortium name="Ensembl"/>
        </authorList>
    </citation>
    <scope>IDENTIFICATION</scope>
    <source>
        <strain evidence="2">Thorbecke</strain>
    </source>
</reference>
<keyword evidence="3" id="KW-1185">Reference proteome</keyword>
<dbReference type="InterPro" id="IPR032979">
    <property type="entry name" value="ENGase"/>
</dbReference>
<dbReference type="Proteomes" id="UP000001811">
    <property type="component" value="Unplaced"/>
</dbReference>
<feature type="compositionally biased region" description="Gly residues" evidence="1">
    <location>
        <begin position="70"/>
        <end position="82"/>
    </location>
</feature>
<reference evidence="2" key="2">
    <citation type="submission" date="2025-08" db="UniProtKB">
        <authorList>
            <consortium name="Ensembl"/>
        </authorList>
    </citation>
    <scope>IDENTIFICATION</scope>
    <source>
        <strain evidence="2">Thorbecke</strain>
    </source>
</reference>
<dbReference type="PANTHER" id="PTHR13246">
    <property type="entry name" value="ENDO BETA N-ACETYLGLUCOSAMINIDASE"/>
    <property type="match status" value="1"/>
</dbReference>
<organism evidence="2 3">
    <name type="scientific">Oryctolagus cuniculus</name>
    <name type="common">Rabbit</name>
    <dbReference type="NCBI Taxonomy" id="9986"/>
    <lineage>
        <taxon>Eukaryota</taxon>
        <taxon>Metazoa</taxon>
        <taxon>Chordata</taxon>
        <taxon>Craniata</taxon>
        <taxon>Vertebrata</taxon>
        <taxon>Euteleostomi</taxon>
        <taxon>Mammalia</taxon>
        <taxon>Eutheria</taxon>
        <taxon>Euarchontoglires</taxon>
        <taxon>Glires</taxon>
        <taxon>Lagomorpha</taxon>
        <taxon>Leporidae</taxon>
        <taxon>Oryctolagus</taxon>
    </lineage>
</organism>
<dbReference type="AlphaFoldDB" id="A0A5F9CG59"/>
<sequence>RTRLWGEGACWPPGGTGPPPARSRRPRRPWARGLSLRVTPVVGHGRSDCGQSVLYLSQNRAASSAQSQRGSGGGSRSGGLSGSGHSDPGAAARYYDPDTTAPVSFYLSSLEELLSWAPGVDDGFNVALEPLAPRQPPLSSPRPRTLLCHDMMGGYLEDR</sequence>
<dbReference type="GeneTree" id="ENSGT00980000202505"/>
<dbReference type="STRING" id="9986.ENSOCUP00000032625"/>
<feature type="compositionally biased region" description="Low complexity" evidence="1">
    <location>
        <begin position="59"/>
        <end position="69"/>
    </location>
</feature>
<dbReference type="InParanoid" id="A0A5F9CG59"/>
<dbReference type="GO" id="GO:0033925">
    <property type="term" value="F:mannosyl-glycoprotein endo-beta-N-acetylglucosaminidase activity"/>
    <property type="evidence" value="ECO:0007669"/>
    <property type="project" value="InterPro"/>
</dbReference>
<proteinExistence type="predicted"/>
<reference evidence="2 3" key="1">
    <citation type="journal article" date="2011" name="Nature">
        <title>A high-resolution map of human evolutionary constraint using 29 mammals.</title>
        <authorList>
            <person name="Lindblad-Toh K."/>
            <person name="Garber M."/>
            <person name="Zuk O."/>
            <person name="Lin M.F."/>
            <person name="Parker B.J."/>
            <person name="Washietl S."/>
            <person name="Kheradpour P."/>
            <person name="Ernst J."/>
            <person name="Jordan G."/>
            <person name="Mauceli E."/>
            <person name="Ward L.D."/>
            <person name="Lowe C.B."/>
            <person name="Holloway A.K."/>
            <person name="Clamp M."/>
            <person name="Gnerre S."/>
            <person name="Alfoldi J."/>
            <person name="Beal K."/>
            <person name="Chang J."/>
            <person name="Clawson H."/>
            <person name="Cuff J."/>
            <person name="Di Palma F."/>
            <person name="Fitzgerald S."/>
            <person name="Flicek P."/>
            <person name="Guttman M."/>
            <person name="Hubisz M.J."/>
            <person name="Jaffe D.B."/>
            <person name="Jungreis I."/>
            <person name="Kent W.J."/>
            <person name="Kostka D."/>
            <person name="Lara M."/>
            <person name="Martins A.L."/>
            <person name="Massingham T."/>
            <person name="Moltke I."/>
            <person name="Raney B.J."/>
            <person name="Rasmussen M.D."/>
            <person name="Robinson J."/>
            <person name="Stark A."/>
            <person name="Vilella A.J."/>
            <person name="Wen J."/>
            <person name="Xie X."/>
            <person name="Zody M.C."/>
            <person name="Baldwin J."/>
            <person name="Bloom T."/>
            <person name="Chin C.W."/>
            <person name="Heiman D."/>
            <person name="Nicol R."/>
            <person name="Nusbaum C."/>
            <person name="Young S."/>
            <person name="Wilkinson J."/>
            <person name="Worley K.C."/>
            <person name="Kovar C.L."/>
            <person name="Muzny D.M."/>
            <person name="Gibbs R.A."/>
            <person name="Cree A."/>
            <person name="Dihn H.H."/>
            <person name="Fowler G."/>
            <person name="Jhangiani S."/>
            <person name="Joshi V."/>
            <person name="Lee S."/>
            <person name="Lewis L.R."/>
            <person name="Nazareth L.V."/>
            <person name="Okwuonu G."/>
            <person name="Santibanez J."/>
            <person name="Warren W.C."/>
            <person name="Mardis E.R."/>
            <person name="Weinstock G.M."/>
            <person name="Wilson R.K."/>
            <person name="Delehaunty K."/>
            <person name="Dooling D."/>
            <person name="Fronik C."/>
            <person name="Fulton L."/>
            <person name="Fulton B."/>
            <person name="Graves T."/>
            <person name="Minx P."/>
            <person name="Sodergren E."/>
            <person name="Birney E."/>
            <person name="Margulies E.H."/>
            <person name="Herrero J."/>
            <person name="Green E.D."/>
            <person name="Haussler D."/>
            <person name="Siepel A."/>
            <person name="Goldman N."/>
            <person name="Pollard K.S."/>
            <person name="Pedersen J.S."/>
            <person name="Lander E.S."/>
            <person name="Kellis M."/>
        </authorList>
    </citation>
    <scope>NUCLEOTIDE SEQUENCE [LARGE SCALE GENOMIC DNA]</scope>
    <source>
        <strain evidence="3">Thorbecke</strain>
    </source>
</reference>
<protein>
    <submittedName>
        <fullName evidence="2">Uncharacterized protein</fullName>
    </submittedName>
</protein>
<dbReference type="Gene3D" id="3.20.20.80">
    <property type="entry name" value="Glycosidases"/>
    <property type="match status" value="1"/>
</dbReference>
<accession>A0A5F9CG59</accession>
<feature type="region of interest" description="Disordered" evidence="1">
    <location>
        <begin position="59"/>
        <end position="95"/>
    </location>
</feature>
<evidence type="ECO:0000256" key="1">
    <source>
        <dbReference type="SAM" id="MobiDB-lite"/>
    </source>
</evidence>
<evidence type="ECO:0000313" key="3">
    <source>
        <dbReference type="Proteomes" id="UP000001811"/>
    </source>
</evidence>